<reference evidence="2 3" key="1">
    <citation type="submission" date="2012-05" db="EMBL/GenBank/DDBJ databases">
        <authorList>
            <person name="Weinstock G."/>
            <person name="Sodergren E."/>
            <person name="Lobos E.A."/>
            <person name="Fulton L."/>
            <person name="Fulton R."/>
            <person name="Courtney L."/>
            <person name="Fronick C."/>
            <person name="O'Laughlin M."/>
            <person name="Godfrey J."/>
            <person name="Wilson R.M."/>
            <person name="Miner T."/>
            <person name="Farmer C."/>
            <person name="Delehaunty K."/>
            <person name="Cordes M."/>
            <person name="Minx P."/>
            <person name="Tomlinson C."/>
            <person name="Chen J."/>
            <person name="Wollam A."/>
            <person name="Pepin K.H."/>
            <person name="Bhonagiri V."/>
            <person name="Zhang X."/>
            <person name="Suruliraj S."/>
            <person name="Warren W."/>
            <person name="Mitreva M."/>
            <person name="Mardis E.R."/>
            <person name="Wilson R.K."/>
        </authorList>
    </citation>
    <scope>NUCLEOTIDE SEQUENCE [LARGE SCALE GENOMIC DNA]</scope>
    <source>
        <strain evidence="2 3">F0235</strain>
    </source>
</reference>
<sequence length="301" mass="32163">MFGNEAIAQLIHNLQFLCQNDRMNTRRAFAQVDVFSTEPFMGNPVAVILDSDGLTGEQMQRIARWTNLSETTFITPATSPEADYALRIFTPNSEIPFAGHPTLGSAHAWHEQHPEHTADRIIQQCGAGLVEIRTINDQYFFKAPDTIRSGPLSDAELDHLTAGLGITRKDVVAHQWVDNGPGWAGIQLASAAQVTALEPNFNLLNDALVGVVGPHPTGSPHTFAVRAFAPGVGVLEDPITGSLNASLAQWLIREGAAPSTYTVTQGGNLHRAGVVTISTDDEGAVWVGGATTTIVSGEIAP</sequence>
<dbReference type="PIRSF" id="PIRSF016184">
    <property type="entry name" value="PhzC_PhzF"/>
    <property type="match status" value="1"/>
</dbReference>
<dbReference type="GO" id="GO:0005737">
    <property type="term" value="C:cytoplasm"/>
    <property type="evidence" value="ECO:0007669"/>
    <property type="project" value="TreeGrafter"/>
</dbReference>
<dbReference type="STRING" id="1035195.HMPREF9997_02341"/>
<gene>
    <name evidence="2" type="ORF">HMPREF9997_02341</name>
</gene>
<dbReference type="NCBIfam" id="TIGR00654">
    <property type="entry name" value="PhzF_family"/>
    <property type="match status" value="1"/>
</dbReference>
<dbReference type="Gene3D" id="3.10.310.10">
    <property type="entry name" value="Diaminopimelate Epimerase, Chain A, domain 1"/>
    <property type="match status" value="2"/>
</dbReference>
<dbReference type="AlphaFoldDB" id="L1MB12"/>
<comment type="caution">
    <text evidence="2">The sequence shown here is derived from an EMBL/GenBank/DDBJ whole genome shotgun (WGS) entry which is preliminary data.</text>
</comment>
<organism evidence="2 3">
    <name type="scientific">Corynebacterium durum F0235</name>
    <dbReference type="NCBI Taxonomy" id="1035195"/>
    <lineage>
        <taxon>Bacteria</taxon>
        <taxon>Bacillati</taxon>
        <taxon>Actinomycetota</taxon>
        <taxon>Actinomycetes</taxon>
        <taxon>Mycobacteriales</taxon>
        <taxon>Corynebacteriaceae</taxon>
        <taxon>Corynebacterium</taxon>
    </lineage>
</organism>
<protein>
    <submittedName>
        <fullName evidence="2">Phenazine biosynthesis protein, PhzF family</fullName>
    </submittedName>
</protein>
<dbReference type="HOGENOM" id="CLU_048756_0_0_11"/>
<dbReference type="eggNOG" id="COG0384">
    <property type="taxonomic scope" value="Bacteria"/>
</dbReference>
<dbReference type="EMBL" id="AMEM01000039">
    <property type="protein sequence ID" value="EKX88225.1"/>
    <property type="molecule type" value="Genomic_DNA"/>
</dbReference>
<dbReference type="Pfam" id="PF02567">
    <property type="entry name" value="PhzC-PhzF"/>
    <property type="match status" value="1"/>
</dbReference>
<dbReference type="Proteomes" id="UP000010445">
    <property type="component" value="Unassembled WGS sequence"/>
</dbReference>
<name>L1MB12_9CORY</name>
<dbReference type="PATRIC" id="fig|1035195.3.peg.2091"/>
<dbReference type="InterPro" id="IPR003719">
    <property type="entry name" value="Phenazine_PhzF-like"/>
</dbReference>
<dbReference type="SUPFAM" id="SSF54506">
    <property type="entry name" value="Diaminopimelate epimerase-like"/>
    <property type="match status" value="1"/>
</dbReference>
<accession>L1MB12</accession>
<evidence type="ECO:0000313" key="3">
    <source>
        <dbReference type="Proteomes" id="UP000010445"/>
    </source>
</evidence>
<dbReference type="PANTHER" id="PTHR13774">
    <property type="entry name" value="PHENAZINE BIOSYNTHESIS PROTEIN"/>
    <property type="match status" value="1"/>
</dbReference>
<feature type="active site" evidence="1">
    <location>
        <position position="70"/>
    </location>
</feature>
<evidence type="ECO:0000256" key="1">
    <source>
        <dbReference type="PIRSR" id="PIRSR016184-1"/>
    </source>
</evidence>
<keyword evidence="3" id="KW-1185">Reference proteome</keyword>
<proteinExistence type="predicted"/>
<dbReference type="GO" id="GO:0016853">
    <property type="term" value="F:isomerase activity"/>
    <property type="evidence" value="ECO:0007669"/>
    <property type="project" value="TreeGrafter"/>
</dbReference>
<evidence type="ECO:0000313" key="2">
    <source>
        <dbReference type="EMBL" id="EKX88225.1"/>
    </source>
</evidence>
<dbReference type="PANTHER" id="PTHR13774:SF32">
    <property type="entry name" value="ANTISENSE-ENHANCING SEQUENCE 1"/>
    <property type="match status" value="1"/>
</dbReference>